<comment type="subcellular location">
    <subcellularLocation>
        <location evidence="1">Cell membrane</location>
        <topology evidence="1">Multi-pass membrane protein</topology>
    </subcellularLocation>
</comment>
<sequence>MTQQAVEVALNLIGLIAFALSGALMAVRKDMDVIGMVVLAAITALGGGVIRDVLLGDTPPVALRTTWWLVVPLAAAALTFFFHPVVARLRRAVLVFDAIGLGVFCAAATTKGIAAGLGPLGAVVIGIVTGVGGGILRDVLAGEIPSVLRRDTQLYAVAALTGCVFVAVAHELGQDGLWVQFVAAAGICALRLAALWRGWGAPAPGRRIS</sequence>
<name>A0AAU8DIZ9_9ACTN</name>
<feature type="transmembrane region" description="Helical" evidence="7">
    <location>
        <begin position="33"/>
        <end position="54"/>
    </location>
</feature>
<feature type="transmembrane region" description="Helical" evidence="7">
    <location>
        <begin position="66"/>
        <end position="86"/>
    </location>
</feature>
<keyword evidence="3" id="KW-1003">Cell membrane</keyword>
<evidence type="ECO:0000256" key="6">
    <source>
        <dbReference type="ARBA" id="ARBA00023136"/>
    </source>
</evidence>
<dbReference type="Pfam" id="PF03458">
    <property type="entry name" value="Gly_transporter"/>
    <property type="match status" value="2"/>
</dbReference>
<evidence type="ECO:0000256" key="2">
    <source>
        <dbReference type="ARBA" id="ARBA00008193"/>
    </source>
</evidence>
<feature type="transmembrane region" description="Helical" evidence="7">
    <location>
        <begin position="6"/>
        <end position="26"/>
    </location>
</feature>
<reference evidence="9" key="1">
    <citation type="submission" date="2024-05" db="EMBL/GenBank/DDBJ databases">
        <authorList>
            <person name="Cai S.Y."/>
            <person name="Jin L.M."/>
            <person name="Li H.R."/>
        </authorList>
    </citation>
    <scope>NUCLEOTIDE SEQUENCE</scope>
    <source>
        <strain evidence="9">A5-74</strain>
    </source>
</reference>
<feature type="transmembrane region" description="Helical" evidence="7">
    <location>
        <begin position="120"/>
        <end position="140"/>
    </location>
</feature>
<dbReference type="InterPro" id="IPR005115">
    <property type="entry name" value="Gly_transporter"/>
</dbReference>
<evidence type="ECO:0000256" key="5">
    <source>
        <dbReference type="ARBA" id="ARBA00022989"/>
    </source>
</evidence>
<dbReference type="PANTHER" id="PTHR30506:SF3">
    <property type="entry name" value="UPF0126 INNER MEMBRANE PROTEIN YADS-RELATED"/>
    <property type="match status" value="1"/>
</dbReference>
<keyword evidence="6 7" id="KW-0472">Membrane</keyword>
<evidence type="ECO:0000256" key="4">
    <source>
        <dbReference type="ARBA" id="ARBA00022692"/>
    </source>
</evidence>
<dbReference type="RefSeq" id="WP_353647693.1">
    <property type="nucleotide sequence ID" value="NZ_CP159218.1"/>
</dbReference>
<evidence type="ECO:0000256" key="3">
    <source>
        <dbReference type="ARBA" id="ARBA00022475"/>
    </source>
</evidence>
<feature type="transmembrane region" description="Helical" evidence="7">
    <location>
        <begin position="178"/>
        <end position="199"/>
    </location>
</feature>
<feature type="transmembrane region" description="Helical" evidence="7">
    <location>
        <begin position="152"/>
        <end position="172"/>
    </location>
</feature>
<evidence type="ECO:0000256" key="1">
    <source>
        <dbReference type="ARBA" id="ARBA00004651"/>
    </source>
</evidence>
<accession>A0AAU8DIZ9</accession>
<protein>
    <submittedName>
        <fullName evidence="9">Trimeric intracellular cation channel family protein</fullName>
    </submittedName>
</protein>
<keyword evidence="4 7" id="KW-0812">Transmembrane</keyword>
<dbReference type="AlphaFoldDB" id="A0AAU8DIZ9"/>
<dbReference type="PANTHER" id="PTHR30506">
    <property type="entry name" value="INNER MEMBRANE PROTEIN"/>
    <property type="match status" value="1"/>
</dbReference>
<keyword evidence="5 7" id="KW-1133">Transmembrane helix</keyword>
<comment type="similarity">
    <text evidence="2">Belongs to the UPF0126 family.</text>
</comment>
<gene>
    <name evidence="9" type="ORF">ABLG96_12390</name>
</gene>
<evidence type="ECO:0000259" key="8">
    <source>
        <dbReference type="Pfam" id="PF03458"/>
    </source>
</evidence>
<evidence type="ECO:0000256" key="7">
    <source>
        <dbReference type="SAM" id="Phobius"/>
    </source>
</evidence>
<dbReference type="GO" id="GO:0005886">
    <property type="term" value="C:plasma membrane"/>
    <property type="evidence" value="ECO:0007669"/>
    <property type="project" value="UniProtKB-SubCell"/>
</dbReference>
<proteinExistence type="inferred from homology"/>
<dbReference type="EMBL" id="CP159218">
    <property type="protein sequence ID" value="XCG62078.1"/>
    <property type="molecule type" value="Genomic_DNA"/>
</dbReference>
<organism evidence="9">
    <name type="scientific">Nakamurella sp. A5-74</name>
    <dbReference type="NCBI Taxonomy" id="3158264"/>
    <lineage>
        <taxon>Bacteria</taxon>
        <taxon>Bacillati</taxon>
        <taxon>Actinomycetota</taxon>
        <taxon>Actinomycetes</taxon>
        <taxon>Nakamurellales</taxon>
        <taxon>Nakamurellaceae</taxon>
        <taxon>Nakamurella</taxon>
    </lineage>
</organism>
<feature type="domain" description="Glycine transporter" evidence="8">
    <location>
        <begin position="95"/>
        <end position="170"/>
    </location>
</feature>
<evidence type="ECO:0000313" key="9">
    <source>
        <dbReference type="EMBL" id="XCG62078.1"/>
    </source>
</evidence>
<feature type="domain" description="Glycine transporter" evidence="8">
    <location>
        <begin position="9"/>
        <end position="83"/>
    </location>
</feature>
<feature type="transmembrane region" description="Helical" evidence="7">
    <location>
        <begin position="93"/>
        <end position="114"/>
    </location>
</feature>